<dbReference type="PRINTS" id="PR00364">
    <property type="entry name" value="DISEASERSIST"/>
</dbReference>
<dbReference type="SUPFAM" id="SSF48452">
    <property type="entry name" value="TPR-like"/>
    <property type="match status" value="3"/>
</dbReference>
<dbReference type="PANTHER" id="PTHR35807">
    <property type="entry name" value="TRANSCRIPTIONAL REGULATOR REDD-RELATED"/>
    <property type="match status" value="1"/>
</dbReference>
<proteinExistence type="inferred from homology"/>
<dbReference type="Proteomes" id="UP000325787">
    <property type="component" value="Chromosome"/>
</dbReference>
<dbReference type="Pfam" id="PF00486">
    <property type="entry name" value="Trans_reg_C"/>
    <property type="match status" value="1"/>
</dbReference>
<accession>A0A5Q0H4W9</accession>
<keyword evidence="5 8" id="KW-0238">DNA-binding</keyword>
<gene>
    <name evidence="11" type="ORF">EKG83_31365</name>
</gene>
<dbReference type="SMART" id="SM00862">
    <property type="entry name" value="Trans_reg_C"/>
    <property type="match status" value="1"/>
</dbReference>
<keyword evidence="12" id="KW-1185">Reference proteome</keyword>
<feature type="region of interest" description="Disordered" evidence="9">
    <location>
        <begin position="289"/>
        <end position="311"/>
    </location>
</feature>
<dbReference type="RefSeq" id="WP_033429298.1">
    <property type="nucleotide sequence ID" value="NZ_CP034550.1"/>
</dbReference>
<dbReference type="SMART" id="SM01043">
    <property type="entry name" value="BTAD"/>
    <property type="match status" value="1"/>
</dbReference>
<feature type="repeat" description="TPR" evidence="7">
    <location>
        <begin position="897"/>
        <end position="930"/>
    </location>
</feature>
<feature type="domain" description="OmpR/PhoB-type" evidence="10">
    <location>
        <begin position="1"/>
        <end position="91"/>
    </location>
</feature>
<feature type="DNA-binding region" description="OmpR/PhoB-type" evidence="8">
    <location>
        <begin position="1"/>
        <end position="91"/>
    </location>
</feature>
<dbReference type="InterPro" id="IPR036388">
    <property type="entry name" value="WH-like_DNA-bd_sf"/>
</dbReference>
<feature type="region of interest" description="Disordered" evidence="9">
    <location>
        <begin position="241"/>
        <end position="275"/>
    </location>
</feature>
<dbReference type="GO" id="GO:0043531">
    <property type="term" value="F:ADP binding"/>
    <property type="evidence" value="ECO:0007669"/>
    <property type="project" value="InterPro"/>
</dbReference>
<dbReference type="EMBL" id="CP034550">
    <property type="protein sequence ID" value="QFZ21288.1"/>
    <property type="molecule type" value="Genomic_DNA"/>
</dbReference>
<evidence type="ECO:0000256" key="1">
    <source>
        <dbReference type="ARBA" id="ARBA00005820"/>
    </source>
</evidence>
<dbReference type="Pfam" id="PF13424">
    <property type="entry name" value="TPR_12"/>
    <property type="match status" value="1"/>
</dbReference>
<dbReference type="GO" id="GO:0006355">
    <property type="term" value="P:regulation of DNA-templated transcription"/>
    <property type="evidence" value="ECO:0007669"/>
    <property type="project" value="InterPro"/>
</dbReference>
<dbReference type="PROSITE" id="PS50005">
    <property type="entry name" value="TPR"/>
    <property type="match status" value="1"/>
</dbReference>
<dbReference type="InterPro" id="IPR051677">
    <property type="entry name" value="AfsR-DnrI-RedD_regulator"/>
</dbReference>
<evidence type="ECO:0000256" key="4">
    <source>
        <dbReference type="ARBA" id="ARBA00023015"/>
    </source>
</evidence>
<reference evidence="12" key="1">
    <citation type="journal article" date="2021" name="Curr. Microbiol.">
        <title>Complete genome of nocamycin-producing strain Saccharothrix syringae NRRL B-16468 reveals the biosynthetic potential for secondary metabolites.</title>
        <authorList>
            <person name="Mo X."/>
            <person name="Yang S."/>
        </authorList>
    </citation>
    <scope>NUCLEOTIDE SEQUENCE [LARGE SCALE GENOMIC DNA]</scope>
    <source>
        <strain evidence="12">ATCC 51364 / DSM 43886 / JCM 6844 / KCTC 9398 / NBRC 14523 / NRRL B-16468 / INA 2240</strain>
    </source>
</reference>
<evidence type="ECO:0000256" key="2">
    <source>
        <dbReference type="ARBA" id="ARBA00022737"/>
    </source>
</evidence>
<keyword evidence="2" id="KW-0677">Repeat</keyword>
<dbReference type="InterPro" id="IPR001867">
    <property type="entry name" value="OmpR/PhoB-type_DNA-bd"/>
</dbReference>
<dbReference type="InterPro" id="IPR019734">
    <property type="entry name" value="TPR_rpt"/>
</dbReference>
<evidence type="ECO:0000313" key="11">
    <source>
        <dbReference type="EMBL" id="QFZ21288.1"/>
    </source>
</evidence>
<organism evidence="11 12">
    <name type="scientific">Saccharothrix syringae</name>
    <name type="common">Nocardiopsis syringae</name>
    <dbReference type="NCBI Taxonomy" id="103733"/>
    <lineage>
        <taxon>Bacteria</taxon>
        <taxon>Bacillati</taxon>
        <taxon>Actinomycetota</taxon>
        <taxon>Actinomycetes</taxon>
        <taxon>Pseudonocardiales</taxon>
        <taxon>Pseudonocardiaceae</taxon>
        <taxon>Saccharothrix</taxon>
    </lineage>
</organism>
<dbReference type="PROSITE" id="PS51755">
    <property type="entry name" value="OMPR_PHOB"/>
    <property type="match status" value="1"/>
</dbReference>
<dbReference type="InterPro" id="IPR013105">
    <property type="entry name" value="TPR_2"/>
</dbReference>
<dbReference type="GO" id="GO:0003677">
    <property type="term" value="F:DNA binding"/>
    <property type="evidence" value="ECO:0007669"/>
    <property type="project" value="UniProtKB-UniRule"/>
</dbReference>
<evidence type="ECO:0000256" key="6">
    <source>
        <dbReference type="ARBA" id="ARBA00023163"/>
    </source>
</evidence>
<dbReference type="InterPro" id="IPR011990">
    <property type="entry name" value="TPR-like_helical_dom_sf"/>
</dbReference>
<dbReference type="AlphaFoldDB" id="A0A5Q0H4W9"/>
<evidence type="ECO:0000256" key="8">
    <source>
        <dbReference type="PROSITE-ProRule" id="PRU01091"/>
    </source>
</evidence>
<dbReference type="SMART" id="SM00028">
    <property type="entry name" value="TPR"/>
    <property type="match status" value="5"/>
</dbReference>
<dbReference type="Pfam" id="PF07719">
    <property type="entry name" value="TPR_2"/>
    <property type="match status" value="1"/>
</dbReference>
<dbReference type="PANTHER" id="PTHR35807:SF1">
    <property type="entry name" value="TRANSCRIPTIONAL REGULATOR REDD"/>
    <property type="match status" value="1"/>
</dbReference>
<keyword evidence="4" id="KW-0805">Transcription regulation</keyword>
<feature type="compositionally biased region" description="Low complexity" evidence="9">
    <location>
        <begin position="241"/>
        <end position="258"/>
    </location>
</feature>
<evidence type="ECO:0000313" key="12">
    <source>
        <dbReference type="Proteomes" id="UP000325787"/>
    </source>
</evidence>
<keyword evidence="6" id="KW-0804">Transcription</keyword>
<evidence type="ECO:0000256" key="3">
    <source>
        <dbReference type="ARBA" id="ARBA00022803"/>
    </source>
</evidence>
<dbReference type="InterPro" id="IPR027417">
    <property type="entry name" value="P-loop_NTPase"/>
</dbReference>
<evidence type="ECO:0000256" key="5">
    <source>
        <dbReference type="ARBA" id="ARBA00023125"/>
    </source>
</evidence>
<dbReference type="CDD" id="cd15831">
    <property type="entry name" value="BTAD"/>
    <property type="match status" value="1"/>
</dbReference>
<dbReference type="Gene3D" id="1.10.10.10">
    <property type="entry name" value="Winged helix-like DNA-binding domain superfamily/Winged helix DNA-binding domain"/>
    <property type="match status" value="1"/>
</dbReference>
<dbReference type="InterPro" id="IPR016032">
    <property type="entry name" value="Sig_transdc_resp-reg_C-effctor"/>
</dbReference>
<dbReference type="KEGG" id="ssyi:EKG83_31365"/>
<dbReference type="SUPFAM" id="SSF46894">
    <property type="entry name" value="C-terminal effector domain of the bipartite response regulators"/>
    <property type="match status" value="1"/>
</dbReference>
<sequence length="950" mass="102499">MAAVVRLLGEVAADVGGTAVDLGPARQRCVVAALAVDAGRVVPVERLVERVWGLAPPRRARATLHSYVSRLRQVLGPERLVRRAGGYLLDADRTTVDLHRFRELCARARAAGDQRAESLLVEALRLWRGDPLTGLAGEWAETARDRLRRERLTAENDLVDVRLRAGRGGELVAELSARVAEHPLDERVAAQYLQALYRAGRTADALAHYRLLRTRLAEELGTDPGAELRRLHQQVLDADPALTAPRPTGTAPAHTAPVTPVPRQLPPPPPGFVGRADELAALSAHLDGTALDGTAPGTQPDPAGQPYGTAPPGRTVVISAVAGAGGIGKTWLALHWAHRNAHRFPDGQLFVDLRGFSPAGTPMDPSTALRGFLDALGVEPRSVPTDPHAQAGLYRSLMADRRILVVADNARDNEQVVPLLPGSPTCTVLVTSRQRLTGLVSGHGARLVRVDVLSDDEARQVLVNRLGAERVAAEPEAVAELLLCCKGFPLALGVVVGRAVAHPEFPLAALAEELREAVLDPLDDDNPPAGLRAVLSWSVQALAVEQARVLALLGLAPGPDIGLHAAAALVGLPGSGTRSVLRALENLHLVEQHSPARWRMHDLVKTYAAEQAHRELPEADRARALARLVDHHLHTAHAADRLLHPYRPPIRLPAPHPGSRPRDPGTAGAALDWFTAERHNLLALVREPPAPGTAGPVWRLAWALDTFLYRQGHLDDAVEVWRAGLADAERYGDPAVRTLAHRLLGAALTYADRLDPAAAHLTAALALAEGTGDLLAQAHTHRSLAQVAERQGRGRDAVEHATRALGLYRGLGLSELEALALNAVGWYLARVGDHERARAHCEAALELARGRHHEVEAAALDSLAYIAHRTGGHDVAVEHYRHAIALFRLQGDVHSESGTLERLGRAYRALGRTDEARRAWRRAVELYRAQHRAEEARAVVALLHELDRDT</sequence>
<dbReference type="GO" id="GO:0000160">
    <property type="term" value="P:phosphorelay signal transduction system"/>
    <property type="evidence" value="ECO:0007669"/>
    <property type="project" value="InterPro"/>
</dbReference>
<dbReference type="Gene3D" id="1.25.40.10">
    <property type="entry name" value="Tetratricopeptide repeat domain"/>
    <property type="match status" value="3"/>
</dbReference>
<feature type="compositionally biased region" description="Pro residues" evidence="9">
    <location>
        <begin position="259"/>
        <end position="271"/>
    </location>
</feature>
<protein>
    <submittedName>
        <fullName evidence="11">Tetratricopeptide repeat protein</fullName>
    </submittedName>
</protein>
<dbReference type="Pfam" id="PF03704">
    <property type="entry name" value="BTAD"/>
    <property type="match status" value="1"/>
</dbReference>
<dbReference type="Gene3D" id="3.40.50.300">
    <property type="entry name" value="P-loop containing nucleotide triphosphate hydrolases"/>
    <property type="match status" value="1"/>
</dbReference>
<evidence type="ECO:0000256" key="9">
    <source>
        <dbReference type="SAM" id="MobiDB-lite"/>
    </source>
</evidence>
<dbReference type="SUPFAM" id="SSF52540">
    <property type="entry name" value="P-loop containing nucleoside triphosphate hydrolases"/>
    <property type="match status" value="1"/>
</dbReference>
<evidence type="ECO:0000259" key="10">
    <source>
        <dbReference type="PROSITE" id="PS51755"/>
    </source>
</evidence>
<evidence type="ECO:0000256" key="7">
    <source>
        <dbReference type="PROSITE-ProRule" id="PRU00339"/>
    </source>
</evidence>
<comment type="similarity">
    <text evidence="1">Belongs to the AfsR/DnrI/RedD regulatory family.</text>
</comment>
<name>A0A5Q0H4W9_SACSY</name>
<dbReference type="InterPro" id="IPR005158">
    <property type="entry name" value="BTAD"/>
</dbReference>
<dbReference type="OrthoDB" id="3275754at2"/>
<keyword evidence="3 7" id="KW-0802">TPR repeat</keyword>